<organism evidence="1 2">
    <name type="scientific">Sungouiella intermedia</name>
    <dbReference type="NCBI Taxonomy" id="45354"/>
    <lineage>
        <taxon>Eukaryota</taxon>
        <taxon>Fungi</taxon>
        <taxon>Dikarya</taxon>
        <taxon>Ascomycota</taxon>
        <taxon>Saccharomycotina</taxon>
        <taxon>Pichiomycetes</taxon>
        <taxon>Metschnikowiaceae</taxon>
        <taxon>Sungouiella</taxon>
    </lineage>
</organism>
<evidence type="ECO:0000313" key="1">
    <source>
        <dbReference type="EMBL" id="SGZ54657.1"/>
    </source>
</evidence>
<reference evidence="1 2" key="1">
    <citation type="submission" date="2016-10" db="EMBL/GenBank/DDBJ databases">
        <authorList>
            <person name="de Groot N.N."/>
        </authorList>
    </citation>
    <scope>NUCLEOTIDE SEQUENCE [LARGE SCALE GENOMIC DNA]</scope>
    <source>
        <strain evidence="1 2">PYCC 4715</strain>
    </source>
</reference>
<name>A0A1L0BTJ2_9ASCO</name>
<proteinExistence type="predicted"/>
<dbReference type="Proteomes" id="UP000182259">
    <property type="component" value="Chromosome III"/>
</dbReference>
<protein>
    <submittedName>
        <fullName evidence="1">CIC11C00000003188</fullName>
    </submittedName>
</protein>
<accession>A0A1L0BTJ2</accession>
<dbReference type="EMBL" id="LT635766">
    <property type="protein sequence ID" value="SGZ54657.1"/>
    <property type="molecule type" value="Genomic_DNA"/>
</dbReference>
<sequence length="207" mass="23605">MKSPIQDLLVILELGRAHLVNLNVLNDDDRQVIVFPFASDHFAHFNREQLSNSEKLLMTLPSYNPGNNGDSRNDLEVYLEDDHKSFTIYNESTQYTVPLVNDFEYLSDMDPDLFKDIEYQTPSITECVNFRPHSIPRDPEHPQLNLILAHINECKSSSTEAQPTPDSCNLPIDYSNGEMDITGVDWFGSHLYLGSEAEILLWGTNTK</sequence>
<gene>
    <name evidence="1" type="ORF">SAMEA4029009_CIC11G00000003188</name>
</gene>
<evidence type="ECO:0000313" key="2">
    <source>
        <dbReference type="Proteomes" id="UP000182259"/>
    </source>
</evidence>
<dbReference type="AlphaFoldDB" id="A0A1L0BTJ2"/>